<name>A0ACB7J9G6_PLECO</name>
<evidence type="ECO:0000313" key="2">
    <source>
        <dbReference type="Proteomes" id="UP000824881"/>
    </source>
</evidence>
<reference evidence="1 2" key="1">
    <citation type="journal article" date="2021" name="Appl. Environ. Microbiol.">
        <title>Genetic linkage and physical mapping for an oyster mushroom Pleurotus cornucopiae and QTL analysis for the trait cap color.</title>
        <authorList>
            <person name="Zhang Y."/>
            <person name="Gao W."/>
            <person name="Sonnenberg A."/>
            <person name="Chen Q."/>
            <person name="Zhang J."/>
            <person name="Huang C."/>
        </authorList>
    </citation>
    <scope>NUCLEOTIDE SEQUENCE [LARGE SCALE GENOMIC DNA]</scope>
    <source>
        <strain evidence="1">CCMSSC00406</strain>
    </source>
</reference>
<evidence type="ECO:0000313" key="1">
    <source>
        <dbReference type="EMBL" id="KAG9226636.1"/>
    </source>
</evidence>
<dbReference type="Proteomes" id="UP000824881">
    <property type="component" value="Unassembled WGS sequence"/>
</dbReference>
<proteinExistence type="predicted"/>
<accession>A0ACB7J9G6</accession>
<gene>
    <name evidence="1" type="ORF">CCMSSC00406_0006139</name>
</gene>
<protein>
    <submittedName>
        <fullName evidence="1">Uncharacterized protein</fullName>
    </submittedName>
</protein>
<comment type="caution">
    <text evidence="1">The sequence shown here is derived from an EMBL/GenBank/DDBJ whole genome shotgun (WGS) entry which is preliminary data.</text>
</comment>
<dbReference type="EMBL" id="WQMT02000002">
    <property type="protein sequence ID" value="KAG9226636.1"/>
    <property type="molecule type" value="Genomic_DNA"/>
</dbReference>
<sequence length="823" mass="87174">MLLSISSLLALLPTVLGAIYESASELPTHHFDFIVVGGGTAGNVIANRLTENPRFSVLVLEAGPSNIGALNSDVPGLETNNLPLPNPHNWNFSTVPQAGLNGHTVNYIRGFILGGSSAVNAMYYTRGPADDFDKYANLTGDQGWSWNSLQTYIHKNERWLEPTDPLTAKDRFDSRFHSSTGMNFVSLNKFVHTTDSRMIQTTKDFPEDFPFNLDYNSGNPLGVGWLQATIGNGVRSSSATSYLAPEYTARKNLHVLVHAHVTRIREGTSRSKRFSTVEFMSQSGDGPTIRVTASKEIVLSAGAFGTPQLLMLSGIGDTQELRALGIDTVHHLPSVGKNMSDHPKLGSLWSVNSTLTDEEFFRNETLFQEVYEQWDHSRSGLLADAGATHLGFFRLPSNSSIFSSVEDPASGPTAPHTEMVFMDGVRPPPASGNFFSIGTAVVSPTSRGWLRLKSTNPFDPPLINPAFLDTEFDVFAMRSAVKLAKRILASPAWAGWIIGPAGALANANTDEELDEYARNNTGTTCHAVGTAAMSAVDASFGVVNPDLRVKGVHGLRIVDASIFKAGPAAARQILNSQPQIAYALITLMVSMNAVDFGVFHKTLAEFTPPSGSNSNSTATAAAAPVHAGGAPQAQAGPSGSPAIPAHLQPSTYGKAPVAQASYPPPHSSTPPVNTYSSGYRGNGTPPTAGPGFGANQYSSYPPVAPGSGDGSARGGYSQRSGPPPGYGQPPSAGHYQPPPTSYPPPSASSYPPVPGIASSPSQAPPTAPGNVPGLEMILANIPDDQKAMIMRVVQMTPEQIRALPAQERAGFNQLRATLGLPTG</sequence>
<keyword evidence="2" id="KW-1185">Reference proteome</keyword>
<organism evidence="1 2">
    <name type="scientific">Pleurotus cornucopiae</name>
    <name type="common">Cornucopia mushroom</name>
    <dbReference type="NCBI Taxonomy" id="5321"/>
    <lineage>
        <taxon>Eukaryota</taxon>
        <taxon>Fungi</taxon>
        <taxon>Dikarya</taxon>
        <taxon>Basidiomycota</taxon>
        <taxon>Agaricomycotina</taxon>
        <taxon>Agaricomycetes</taxon>
        <taxon>Agaricomycetidae</taxon>
        <taxon>Agaricales</taxon>
        <taxon>Pleurotineae</taxon>
        <taxon>Pleurotaceae</taxon>
        <taxon>Pleurotus</taxon>
    </lineage>
</organism>